<dbReference type="AlphaFoldDB" id="A0A1B2JG97"/>
<keyword evidence="7" id="KW-1185">Reference proteome</keyword>
<comment type="subcellular location">
    <subcellularLocation>
        <location evidence="1">Nucleus</location>
    </subcellularLocation>
</comment>
<keyword evidence="3" id="KW-0804">Transcription</keyword>
<keyword evidence="4" id="KW-0539">Nucleus</keyword>
<reference evidence="6 7" key="1">
    <citation type="submission" date="2016-02" db="EMBL/GenBank/DDBJ databases">
        <title>Comparative genomic and transcriptomic foundation for Pichia pastoris.</title>
        <authorList>
            <person name="Love K.R."/>
            <person name="Shah K.A."/>
            <person name="Whittaker C.A."/>
            <person name="Wu J."/>
            <person name="Bartlett M.C."/>
            <person name="Ma D."/>
            <person name="Leeson R.L."/>
            <person name="Priest M."/>
            <person name="Young S.K."/>
            <person name="Love J.C."/>
        </authorList>
    </citation>
    <scope>NUCLEOTIDE SEQUENCE [LARGE SCALE GENOMIC DNA]</scope>
    <source>
        <strain evidence="6 7">ATCC 28485</strain>
    </source>
</reference>
<dbReference type="OrthoDB" id="10264870at2759"/>
<feature type="region of interest" description="Disordered" evidence="5">
    <location>
        <begin position="48"/>
        <end position="92"/>
    </location>
</feature>
<evidence type="ECO:0000256" key="2">
    <source>
        <dbReference type="ARBA" id="ARBA00023015"/>
    </source>
</evidence>
<name>A0A1B2JG97_PICPA</name>
<dbReference type="EMBL" id="CP014586">
    <property type="protein sequence ID" value="ANZ77069.1"/>
    <property type="molecule type" value="Genomic_DNA"/>
</dbReference>
<dbReference type="InterPro" id="IPR024738">
    <property type="entry name" value="Hfi1/Tada1"/>
</dbReference>
<evidence type="ECO:0000313" key="6">
    <source>
        <dbReference type="EMBL" id="ANZ77069.1"/>
    </source>
</evidence>
<feature type="compositionally biased region" description="Polar residues" evidence="5">
    <location>
        <begin position="53"/>
        <end position="86"/>
    </location>
</feature>
<evidence type="ECO:0000256" key="5">
    <source>
        <dbReference type="SAM" id="MobiDB-lite"/>
    </source>
</evidence>
<dbReference type="GO" id="GO:0006357">
    <property type="term" value="P:regulation of transcription by RNA polymerase II"/>
    <property type="evidence" value="ECO:0007669"/>
    <property type="project" value="TreeGrafter"/>
</dbReference>
<dbReference type="PANTHER" id="PTHR21277:SF5">
    <property type="entry name" value="TRANSCRIPTIONAL ADAPTER 1"/>
    <property type="match status" value="1"/>
</dbReference>
<feature type="region of interest" description="Disordered" evidence="5">
    <location>
        <begin position="421"/>
        <end position="440"/>
    </location>
</feature>
<organism evidence="6 7">
    <name type="scientific">Komagataella pastoris</name>
    <name type="common">Yeast</name>
    <name type="synonym">Pichia pastoris</name>
    <dbReference type="NCBI Taxonomy" id="4922"/>
    <lineage>
        <taxon>Eukaryota</taxon>
        <taxon>Fungi</taxon>
        <taxon>Dikarya</taxon>
        <taxon>Ascomycota</taxon>
        <taxon>Saccharomycotina</taxon>
        <taxon>Pichiomycetes</taxon>
        <taxon>Pichiales</taxon>
        <taxon>Pichiaceae</taxon>
        <taxon>Komagataella</taxon>
    </lineage>
</organism>
<dbReference type="GO" id="GO:0000124">
    <property type="term" value="C:SAGA complex"/>
    <property type="evidence" value="ECO:0007669"/>
    <property type="project" value="TreeGrafter"/>
</dbReference>
<evidence type="ECO:0000256" key="1">
    <source>
        <dbReference type="ARBA" id="ARBA00004123"/>
    </source>
</evidence>
<dbReference type="Pfam" id="PF12767">
    <property type="entry name" value="SAGA-Tad1"/>
    <property type="match status" value="1"/>
</dbReference>
<evidence type="ECO:0000256" key="4">
    <source>
        <dbReference type="ARBA" id="ARBA00023242"/>
    </source>
</evidence>
<proteinExistence type="predicted"/>
<evidence type="ECO:0000256" key="3">
    <source>
        <dbReference type="ARBA" id="ARBA00023163"/>
    </source>
</evidence>
<gene>
    <name evidence="6" type="primary">HFI1</name>
    <name evidence="6" type="ORF">ATY40_BA7504289</name>
</gene>
<protein>
    <submittedName>
        <fullName evidence="6">BA75_04289T0</fullName>
    </submittedName>
</protein>
<accession>A0A1B2JG97</accession>
<dbReference type="Proteomes" id="UP000094565">
    <property type="component" value="Chromosome 3"/>
</dbReference>
<keyword evidence="2" id="KW-0805">Transcription regulation</keyword>
<dbReference type="PANTHER" id="PTHR21277">
    <property type="entry name" value="TRANSCRIPTIONAL ADAPTER 1"/>
    <property type="match status" value="1"/>
</dbReference>
<dbReference type="CDD" id="cd22933">
    <property type="entry name" value="HFD_HFI1"/>
    <property type="match status" value="1"/>
</dbReference>
<dbReference type="GO" id="GO:0003713">
    <property type="term" value="F:transcription coactivator activity"/>
    <property type="evidence" value="ECO:0007669"/>
    <property type="project" value="TreeGrafter"/>
</dbReference>
<feature type="compositionally biased region" description="Basic and acidic residues" evidence="5">
    <location>
        <begin position="421"/>
        <end position="432"/>
    </location>
</feature>
<sequence length="490" mass="54901">MRLVTLGHTLPYRFDKFFDTRYSPFQSLQSISFRESIQLRKSMASAELVASTPMPSRNGQGSHQKLNGGNVSSATNTPIGANTPVTQPRKLPSENFSGLGGAMRIEIEPLVVDFQRRLGKNWGRYQIAVSLFLVGKLSRRELVDELDDILDRNTVKMHNQLLLGNLANSLKESAGDRVGSGGFGGSMFNKRVKDSRKSSQYERLKRDILALPVRERRRIKAITRESGKKGMVNSVITQTRQALIPKVPVVTRPTNVPGNSVQWAQDVIHGFQALLASEIYELPDMDNLRTRMTGISREHGLIGPVDDSVIEIMLIGLEQHLKGIVEAAIDVVKYRRTKYTNNTVVDTLQKEQTNTSDISSSKVSRKRDRHTLTIEDMYDTLEQYPYLVEPGGTLLRLQSVMLHDEDELSDDEILKHILKPRTSETTDKKPKQLQENGTADSLNKVTKTITNGANTSGDAVPNGKAEHIESTMGTKEELNWFIYDILSNKE</sequence>
<evidence type="ECO:0000313" key="7">
    <source>
        <dbReference type="Proteomes" id="UP000094565"/>
    </source>
</evidence>
<dbReference type="GO" id="GO:0005634">
    <property type="term" value="C:nucleus"/>
    <property type="evidence" value="ECO:0007669"/>
    <property type="project" value="UniProtKB-SubCell"/>
</dbReference>